<dbReference type="OMA" id="VEMSEEH"/>
<evidence type="ECO:0000313" key="4">
    <source>
        <dbReference type="Proteomes" id="UP000596661"/>
    </source>
</evidence>
<dbReference type="Proteomes" id="UP000596661">
    <property type="component" value="Chromosome 5"/>
</dbReference>
<evidence type="ECO:0000256" key="2">
    <source>
        <dbReference type="ARBA" id="ARBA00022679"/>
    </source>
</evidence>
<dbReference type="InterPro" id="IPR050898">
    <property type="entry name" value="Plant_acyltransferase"/>
</dbReference>
<dbReference type="EMBL" id="UZAU01000439">
    <property type="status" value="NOT_ANNOTATED_CDS"/>
    <property type="molecule type" value="Genomic_DNA"/>
</dbReference>
<sequence length="487" mass="54942">MSVLLFSTRTSAQHLLSVYFQIKSTSMESAGLFQVNRLEPELVRPAEATPREVKELSDIDDQEGLRFIAPVIFFYKNKYKPSSSNSIMEEHDHDDPVKLIKEAVGRTLVYYYPLAGRLKEGLNRKLMVDCNGQGVSFVEATADVDFDQLANVIQPSSPFLHQFLFNLPPQSHNILDSPLIFIQVTRLNCSGFLFALSFNHTMCDGFGLAQFLKTMEEMIGGAHVPSIQPVWQREIFNARNPPRITCSHLEFEDVPLVSPISECSNMLLDPNNHIQRPFFFSLYKINSLRKQLPPHLAKTCSRFDLLAACLWKCRTIALNLNKNEVVRFSCLTSIRTKKEEMEKLGLPLGYYGNAFAYPAVMSKAEVLCKSSLGDVVELIKKAKEQVNVEYMKSVADLMVIRGRPRFSELGNFIVSDNTRLGFDQIDFGWGLPRFAGAATCFSMIISCLVSLEKEGEKGISVAIAFPTELAVQTFQREIDRFKITSSL</sequence>
<comment type="similarity">
    <text evidence="1">Belongs to the plant acyltransferase family.</text>
</comment>
<protein>
    <submittedName>
        <fullName evidence="3">Uncharacterized protein</fullName>
    </submittedName>
</protein>
<dbReference type="Pfam" id="PF02458">
    <property type="entry name" value="Transferase"/>
    <property type="match status" value="1"/>
</dbReference>
<dbReference type="GO" id="GO:0016740">
    <property type="term" value="F:transferase activity"/>
    <property type="evidence" value="ECO:0007669"/>
    <property type="project" value="UniProtKB-KW"/>
</dbReference>
<name>A0A803R2Y6_CANSA</name>
<dbReference type="EnsemblPlants" id="novel_model_4454_5bd9a17a">
    <property type="protein sequence ID" value="cds.novel_model_4454_5bd9a17a"/>
    <property type="gene ID" value="novel_gene_2331_5bd9a17a"/>
</dbReference>
<reference evidence="3" key="1">
    <citation type="submission" date="2018-11" db="EMBL/GenBank/DDBJ databases">
        <authorList>
            <person name="Grassa J C."/>
        </authorList>
    </citation>
    <scope>NUCLEOTIDE SEQUENCE [LARGE SCALE GENOMIC DNA]</scope>
</reference>
<dbReference type="InterPro" id="IPR023213">
    <property type="entry name" value="CAT-like_dom_sf"/>
</dbReference>
<dbReference type="OrthoDB" id="1483986at2759"/>
<dbReference type="AlphaFoldDB" id="A0A803R2Y6"/>
<dbReference type="PANTHER" id="PTHR31147:SF66">
    <property type="entry name" value="OS05G0315700 PROTEIN"/>
    <property type="match status" value="1"/>
</dbReference>
<keyword evidence="4" id="KW-1185">Reference proteome</keyword>
<proteinExistence type="inferred from homology"/>
<evidence type="ECO:0000256" key="1">
    <source>
        <dbReference type="ARBA" id="ARBA00009861"/>
    </source>
</evidence>
<keyword evidence="2" id="KW-0808">Transferase</keyword>
<reference evidence="3" key="2">
    <citation type="submission" date="2021-03" db="UniProtKB">
        <authorList>
            <consortium name="EnsemblPlants"/>
        </authorList>
    </citation>
    <scope>IDENTIFICATION</scope>
</reference>
<evidence type="ECO:0000313" key="3">
    <source>
        <dbReference type="EnsemblPlants" id="cds.novel_model_4454_5bd9a17a"/>
    </source>
</evidence>
<dbReference type="Gramene" id="novel_model_4454_5bd9a17a">
    <property type="protein sequence ID" value="cds.novel_model_4454_5bd9a17a"/>
    <property type="gene ID" value="novel_gene_2331_5bd9a17a"/>
</dbReference>
<dbReference type="GO" id="GO:0009836">
    <property type="term" value="P:fruit ripening, climacteric"/>
    <property type="evidence" value="ECO:0007669"/>
    <property type="project" value="UniProtKB-ARBA"/>
</dbReference>
<accession>A0A803R2Y6</accession>
<gene>
    <name evidence="3" type="primary">LOC115717037</name>
</gene>
<organism evidence="3 4">
    <name type="scientific">Cannabis sativa</name>
    <name type="common">Hemp</name>
    <name type="synonym">Marijuana</name>
    <dbReference type="NCBI Taxonomy" id="3483"/>
    <lineage>
        <taxon>Eukaryota</taxon>
        <taxon>Viridiplantae</taxon>
        <taxon>Streptophyta</taxon>
        <taxon>Embryophyta</taxon>
        <taxon>Tracheophyta</taxon>
        <taxon>Spermatophyta</taxon>
        <taxon>Magnoliopsida</taxon>
        <taxon>eudicotyledons</taxon>
        <taxon>Gunneridae</taxon>
        <taxon>Pentapetalae</taxon>
        <taxon>rosids</taxon>
        <taxon>fabids</taxon>
        <taxon>Rosales</taxon>
        <taxon>Cannabaceae</taxon>
        <taxon>Cannabis</taxon>
    </lineage>
</organism>
<dbReference type="Gene3D" id="3.30.559.10">
    <property type="entry name" value="Chloramphenicol acetyltransferase-like domain"/>
    <property type="match status" value="2"/>
</dbReference>
<dbReference type="PANTHER" id="PTHR31147">
    <property type="entry name" value="ACYL TRANSFERASE 4"/>
    <property type="match status" value="1"/>
</dbReference>